<dbReference type="InterPro" id="IPR006490">
    <property type="entry name" value="Maj_tail_phi13"/>
</dbReference>
<dbReference type="Proteomes" id="UP000308539">
    <property type="component" value="Unassembled WGS sequence"/>
</dbReference>
<organism evidence="1 2">
    <name type="scientific">Lysinibacillus varians</name>
    <dbReference type="NCBI Taxonomy" id="1145276"/>
    <lineage>
        <taxon>Bacteria</taxon>
        <taxon>Bacillati</taxon>
        <taxon>Bacillota</taxon>
        <taxon>Bacilli</taxon>
        <taxon>Bacillales</taxon>
        <taxon>Bacillaceae</taxon>
        <taxon>Lysinibacillus</taxon>
    </lineage>
</organism>
<evidence type="ECO:0000313" key="2">
    <source>
        <dbReference type="Proteomes" id="UP000308539"/>
    </source>
</evidence>
<name>A0ABY2TDD4_9BACI</name>
<proteinExistence type="predicted"/>
<dbReference type="RefSeq" id="WP_038510611.1">
    <property type="nucleotide sequence ID" value="NZ_CP006837.1"/>
</dbReference>
<reference evidence="1 2" key="1">
    <citation type="submission" date="2019-04" db="EMBL/GenBank/DDBJ databases">
        <title>Lysinibacillus genome sequencing.</title>
        <authorList>
            <person name="Dunlap C."/>
        </authorList>
    </citation>
    <scope>NUCLEOTIDE SEQUENCE [LARGE SCALE GENOMIC DNA]</scope>
    <source>
        <strain evidence="1 2">NBRC 109424</strain>
    </source>
</reference>
<accession>A0ABY2TDD4</accession>
<dbReference type="EMBL" id="SZPV01000031">
    <property type="protein sequence ID" value="TKI60595.1"/>
    <property type="molecule type" value="Genomic_DNA"/>
</dbReference>
<sequence>MDLDIQFFAENKVEFGLSNVHYAPYTEGTNNEIIFETPIPIPGAVSITSEPIGEATKFFADNMVYYVVNSNQGYEATLSIALIPQQFAIDALGEELDSTDGVLNELANAQGKPFALLFQFEGDQKATRHVLYNCTANRPSISGNTKEEGTEVSPNELTLTASPIKIGEKLMVKTKTTSTTKEEIYSNWFKKVYQKIATVEGA</sequence>
<gene>
    <name evidence="1" type="ORF">FC752_15125</name>
</gene>
<evidence type="ECO:0000313" key="1">
    <source>
        <dbReference type="EMBL" id="TKI60595.1"/>
    </source>
</evidence>
<keyword evidence="2" id="KW-1185">Reference proteome</keyword>
<dbReference type="NCBIfam" id="TIGR01603">
    <property type="entry name" value="maj_tail_phi13"/>
    <property type="match status" value="1"/>
</dbReference>
<comment type="caution">
    <text evidence="1">The sequence shown here is derived from an EMBL/GenBank/DDBJ whole genome shotgun (WGS) entry which is preliminary data.</text>
</comment>
<protein>
    <submittedName>
        <fullName evidence="1">Phage tail protein</fullName>
    </submittedName>
</protein>